<name>A0ABX9XRS2_9PAST</name>
<proteinExistence type="predicted"/>
<evidence type="ECO:0000313" key="2">
    <source>
        <dbReference type="Proteomes" id="UP000276901"/>
    </source>
</evidence>
<keyword evidence="2" id="KW-1185">Reference proteome</keyword>
<dbReference type="Proteomes" id="UP000276901">
    <property type="component" value="Unassembled WGS sequence"/>
</dbReference>
<reference evidence="1 2" key="1">
    <citation type="submission" date="2018-11" db="EMBL/GenBank/DDBJ databases">
        <title>Genomic Encyclopedia of Type Strains, Phase IV (KMG-IV): sequencing the most valuable type-strain genomes for metagenomic binning, comparative biology and taxonomic classification.</title>
        <authorList>
            <person name="Goeker M."/>
        </authorList>
    </citation>
    <scope>NUCLEOTIDE SEQUENCE [LARGE SCALE GENOMIC DNA]</scope>
    <source>
        <strain evidence="1 2">DSM 25797</strain>
    </source>
</reference>
<accession>A0ABX9XRS2</accession>
<evidence type="ECO:0000313" key="1">
    <source>
        <dbReference type="EMBL" id="RPE95875.1"/>
    </source>
</evidence>
<comment type="caution">
    <text evidence="1">The sequence shown here is derived from an EMBL/GenBank/DDBJ whole genome shotgun (WGS) entry which is preliminary data.</text>
</comment>
<gene>
    <name evidence="1" type="ORF">EDC49_0251</name>
</gene>
<dbReference type="EMBL" id="RKQT01000001">
    <property type="protein sequence ID" value="RPE95875.1"/>
    <property type="molecule type" value="Genomic_DNA"/>
</dbReference>
<sequence>MLNRILGAMTSSVFGGGEGQNKATQLIQAL</sequence>
<protein>
    <submittedName>
        <fullName evidence="1">Uncharacterized protein</fullName>
    </submittedName>
</protein>
<organism evidence="1 2">
    <name type="scientific">Frederiksenia canicola</name>
    <dbReference type="NCBI Taxonomy" id="123824"/>
    <lineage>
        <taxon>Bacteria</taxon>
        <taxon>Pseudomonadati</taxon>
        <taxon>Pseudomonadota</taxon>
        <taxon>Gammaproteobacteria</taxon>
        <taxon>Pasteurellales</taxon>
        <taxon>Pasteurellaceae</taxon>
        <taxon>Frederiksenia</taxon>
    </lineage>
</organism>